<evidence type="ECO:0000256" key="5">
    <source>
        <dbReference type="ARBA" id="ARBA00022767"/>
    </source>
</evidence>
<keyword evidence="10" id="KW-0456">Lyase</keyword>
<dbReference type="OrthoDB" id="2789670at2759"/>
<dbReference type="Pfam" id="PF00067">
    <property type="entry name" value="p450"/>
    <property type="match status" value="1"/>
</dbReference>
<dbReference type="OMA" id="ACEVEWL"/>
<evidence type="ECO:0000256" key="11">
    <source>
        <dbReference type="SAM" id="MobiDB-lite"/>
    </source>
</evidence>
<evidence type="ECO:0000256" key="1">
    <source>
        <dbReference type="ARBA" id="ARBA00010617"/>
    </source>
</evidence>
<keyword evidence="4" id="KW-0479">Metal-binding</keyword>
<dbReference type="InterPro" id="IPR001128">
    <property type="entry name" value="Cyt_P450"/>
</dbReference>
<keyword evidence="13" id="KW-1185">Reference proteome</keyword>
<dbReference type="InterPro" id="IPR036396">
    <property type="entry name" value="Cyt_P450_sf"/>
</dbReference>
<evidence type="ECO:0000313" key="13">
    <source>
        <dbReference type="Proteomes" id="UP000825935"/>
    </source>
</evidence>
<reference evidence="12" key="1">
    <citation type="submission" date="2021-08" db="EMBL/GenBank/DDBJ databases">
        <title>WGS assembly of Ceratopteris richardii.</title>
        <authorList>
            <person name="Marchant D.B."/>
            <person name="Chen G."/>
            <person name="Jenkins J."/>
            <person name="Shu S."/>
            <person name="Leebens-Mack J."/>
            <person name="Grimwood J."/>
            <person name="Schmutz J."/>
            <person name="Soltis P."/>
            <person name="Soltis D."/>
            <person name="Chen Z.-H."/>
        </authorList>
    </citation>
    <scope>NUCLEOTIDE SEQUENCE</scope>
    <source>
        <strain evidence="12">Whitten #5841</strain>
        <tissue evidence="12">Leaf</tissue>
    </source>
</reference>
<keyword evidence="3" id="KW-0349">Heme</keyword>
<dbReference type="GO" id="GO:0004497">
    <property type="term" value="F:monooxygenase activity"/>
    <property type="evidence" value="ECO:0007669"/>
    <property type="project" value="InterPro"/>
</dbReference>
<evidence type="ECO:0000256" key="9">
    <source>
        <dbReference type="ARBA" id="ARBA00023160"/>
    </source>
</evidence>
<gene>
    <name evidence="12" type="ORF">KP509_21G072300</name>
</gene>
<comment type="similarity">
    <text evidence="1">Belongs to the cytochrome P450 family.</text>
</comment>
<proteinExistence type="inferred from homology"/>
<keyword evidence="5" id="KW-0925">Oxylipin biosynthesis</keyword>
<feature type="region of interest" description="Disordered" evidence="11">
    <location>
        <begin position="48"/>
        <end position="72"/>
    </location>
</feature>
<dbReference type="GO" id="GO:0005506">
    <property type="term" value="F:iron ion binding"/>
    <property type="evidence" value="ECO:0007669"/>
    <property type="project" value="InterPro"/>
</dbReference>
<dbReference type="GO" id="GO:0016705">
    <property type="term" value="F:oxidoreductase activity, acting on paired donors, with incorporation or reduction of molecular oxygen"/>
    <property type="evidence" value="ECO:0007669"/>
    <property type="project" value="InterPro"/>
</dbReference>
<evidence type="ECO:0000256" key="8">
    <source>
        <dbReference type="ARBA" id="ARBA00023098"/>
    </source>
</evidence>
<dbReference type="AlphaFoldDB" id="A0A8T2SBT5"/>
<keyword evidence="2" id="KW-0444">Lipid biosynthesis</keyword>
<accession>A0A8T2SBT5</accession>
<keyword evidence="7" id="KW-0408">Iron</keyword>
<dbReference type="GO" id="GO:0006633">
    <property type="term" value="P:fatty acid biosynthetic process"/>
    <property type="evidence" value="ECO:0007669"/>
    <property type="project" value="UniProtKB-KW"/>
</dbReference>
<dbReference type="GO" id="GO:0031408">
    <property type="term" value="P:oxylipin biosynthetic process"/>
    <property type="evidence" value="ECO:0007669"/>
    <property type="project" value="UniProtKB-KW"/>
</dbReference>
<dbReference type="PANTHER" id="PTHR24286:SF255">
    <property type="entry name" value="ALLENE OXIDE SYNTHASE, CHLOROPLASTIC"/>
    <property type="match status" value="1"/>
</dbReference>
<dbReference type="GO" id="GO:0016125">
    <property type="term" value="P:sterol metabolic process"/>
    <property type="evidence" value="ECO:0007669"/>
    <property type="project" value="TreeGrafter"/>
</dbReference>
<dbReference type="CDD" id="cd11071">
    <property type="entry name" value="CYP74"/>
    <property type="match status" value="1"/>
</dbReference>
<evidence type="ECO:0000256" key="3">
    <source>
        <dbReference type="ARBA" id="ARBA00022617"/>
    </source>
</evidence>
<keyword evidence="8" id="KW-0443">Lipid metabolism</keyword>
<keyword evidence="9" id="KW-0275">Fatty acid biosynthesis</keyword>
<evidence type="ECO:0000256" key="7">
    <source>
        <dbReference type="ARBA" id="ARBA00023004"/>
    </source>
</evidence>
<evidence type="ECO:0000256" key="2">
    <source>
        <dbReference type="ARBA" id="ARBA00022516"/>
    </source>
</evidence>
<evidence type="ECO:0000256" key="4">
    <source>
        <dbReference type="ARBA" id="ARBA00022723"/>
    </source>
</evidence>
<evidence type="ECO:0000313" key="12">
    <source>
        <dbReference type="EMBL" id="KAH7315968.1"/>
    </source>
</evidence>
<protein>
    <submittedName>
        <fullName evidence="12">Uncharacterized protein</fullName>
    </submittedName>
</protein>
<dbReference type="GO" id="GO:0016829">
    <property type="term" value="F:lyase activity"/>
    <property type="evidence" value="ECO:0007669"/>
    <property type="project" value="UniProtKB-KW"/>
</dbReference>
<dbReference type="GO" id="GO:0020037">
    <property type="term" value="F:heme binding"/>
    <property type="evidence" value="ECO:0007669"/>
    <property type="project" value="InterPro"/>
</dbReference>
<comment type="caution">
    <text evidence="12">The sequence shown here is derived from an EMBL/GenBank/DDBJ whole genome shotgun (WGS) entry which is preliminary data.</text>
</comment>
<organism evidence="12 13">
    <name type="scientific">Ceratopteris richardii</name>
    <name type="common">Triangle waterfern</name>
    <dbReference type="NCBI Taxonomy" id="49495"/>
    <lineage>
        <taxon>Eukaryota</taxon>
        <taxon>Viridiplantae</taxon>
        <taxon>Streptophyta</taxon>
        <taxon>Embryophyta</taxon>
        <taxon>Tracheophyta</taxon>
        <taxon>Polypodiopsida</taxon>
        <taxon>Polypodiidae</taxon>
        <taxon>Polypodiales</taxon>
        <taxon>Pteridineae</taxon>
        <taxon>Pteridaceae</taxon>
        <taxon>Parkerioideae</taxon>
        <taxon>Ceratopteris</taxon>
    </lineage>
</organism>
<evidence type="ECO:0000256" key="6">
    <source>
        <dbReference type="ARBA" id="ARBA00022832"/>
    </source>
</evidence>
<dbReference type="SUPFAM" id="SSF48264">
    <property type="entry name" value="Cytochrome P450"/>
    <property type="match status" value="1"/>
</dbReference>
<dbReference type="Proteomes" id="UP000825935">
    <property type="component" value="Chromosome 21"/>
</dbReference>
<dbReference type="FunFam" id="1.10.630.10:FF:000024">
    <property type="entry name" value="Allene oxide synthase, chloroplastic"/>
    <property type="match status" value="1"/>
</dbReference>
<dbReference type="EMBL" id="CM035426">
    <property type="protein sequence ID" value="KAH7315968.1"/>
    <property type="molecule type" value="Genomic_DNA"/>
</dbReference>
<keyword evidence="6" id="KW-0276">Fatty acid metabolism</keyword>
<dbReference type="PANTHER" id="PTHR24286">
    <property type="entry name" value="CYTOCHROME P450 26"/>
    <property type="match status" value="1"/>
</dbReference>
<evidence type="ECO:0000256" key="10">
    <source>
        <dbReference type="ARBA" id="ARBA00023239"/>
    </source>
</evidence>
<sequence>MMKKVPYQHGAMICHRQSALLLSSPAIGEALAIAKLALRKNHRACGSETMAALPPVPPSPSPSTTTTEPRNQLPLRAIPGGYGLPVLGAIKDRLDFFWFQGEREFWESRRKKFKSTVFRTNVPPSPPAFPSNKVIMLLDQKSFPVLFDMDKVCKKDVLLANYMPSTSFYGGIRPCIYLDTSEERHTKIKSFMLSLLKEKSSLWIPEMDKATTEIFPSWESKLKENPNGAELSSETGQVALNVLIRTLMGVEPSQDGLTPSMFSIWLGPQLLPIASVGLPHLLEELILHNIRVPYLLVAYFYNKIQSFFRKHGGDLLDKAEKEFGVEREDALHNIIFTTGFNAFGGLNIFLPYVVSCVGLVSEDMKAEMAKQAREAVEAEGGAMSVAALQRMPLLRSAVYEVLRIYPPVPYQYATAKVDMVIESHDSRHEVKEGEILGGCQPIALRDPVVFGDDAETYRADRFVGAEGEKLLKHVMWGNAFANTVASANNKACAANELVPLLAQAFLAAIFLRYDSFKTAAPIIKGNAATHTLISLTPRTA</sequence>
<name>A0A8T2SBT5_CERRI</name>
<dbReference type="Gene3D" id="1.10.630.10">
    <property type="entry name" value="Cytochrome P450"/>
    <property type="match status" value="1"/>
</dbReference>